<dbReference type="Pfam" id="PF07751">
    <property type="entry name" value="Abi_2"/>
    <property type="match status" value="1"/>
</dbReference>
<dbReference type="AlphaFoldDB" id="A0A7V8HPF5"/>
<reference evidence="1 2" key="1">
    <citation type="submission" date="2014-03" db="EMBL/GenBank/DDBJ databases">
        <title>Genomics of Bifidobacteria.</title>
        <authorList>
            <person name="Ventura M."/>
            <person name="Milani C."/>
            <person name="Lugli G.A."/>
        </authorList>
    </citation>
    <scope>NUCLEOTIDE SEQUENCE [LARGE SCALE GENOMIC DNA]</scope>
    <source>
        <strain evidence="1 2">LMG 21816</strain>
    </source>
</reference>
<sequence length="241" mass="27740">MSNVTSLSRSWIDSWLSPSRFDVYATACDGNLEDALALYEWNITLGQILLRDLSHFEIGMRNAYDAAITNHWNGSSHWLFDESSPVRRPIMRKSRGGQLLDSNHINRKQIDQAKNTLGSKAAADQVLSSMTLGFWTHMTDRTHERDLWIPCIHHVWPKGTNRVELHRKIQTINTLRNRVAHHEHLFNPGDTSLLPTKVDEIILHLFRQLCPEAAEWLYPVNRPTPLALFFKESAFSAQVHI</sequence>
<evidence type="ECO:0000313" key="2">
    <source>
        <dbReference type="Proteomes" id="UP000029109"/>
    </source>
</evidence>
<accession>A0A7V8HPF5</accession>
<evidence type="ECO:0000313" key="1">
    <source>
        <dbReference type="EMBL" id="KFI80964.1"/>
    </source>
</evidence>
<dbReference type="Proteomes" id="UP000029109">
    <property type="component" value="Unassembled WGS sequence"/>
</dbReference>
<gene>
    <name evidence="1" type="ORF">BPULL_0511</name>
</gene>
<comment type="caution">
    <text evidence="1">The sequence shown here is derived from an EMBL/GenBank/DDBJ whole genome shotgun (WGS) entry which is preliminary data.</text>
</comment>
<evidence type="ECO:0008006" key="3">
    <source>
        <dbReference type="Google" id="ProtNLM"/>
    </source>
</evidence>
<protein>
    <recommendedName>
        <fullName evidence="3">Abi-like protein</fullName>
    </recommendedName>
</protein>
<proteinExistence type="predicted"/>
<dbReference type="InterPro" id="IPR011664">
    <property type="entry name" value="Abi_system_AbiD/AbiF-like"/>
</dbReference>
<organism evidence="1 2">
    <name type="scientific">Bifidobacterium pullorum</name>
    <dbReference type="NCBI Taxonomy" id="78448"/>
    <lineage>
        <taxon>Bacteria</taxon>
        <taxon>Bacillati</taxon>
        <taxon>Actinomycetota</taxon>
        <taxon>Actinomycetes</taxon>
        <taxon>Bifidobacteriales</taxon>
        <taxon>Bifidobacteriaceae</taxon>
        <taxon>Bifidobacterium</taxon>
    </lineage>
</organism>
<dbReference type="EMBL" id="JGZJ01000010">
    <property type="protein sequence ID" value="KFI80964.1"/>
    <property type="molecule type" value="Genomic_DNA"/>
</dbReference>
<name>A0A7V8HPF5_9BIFI</name>